<feature type="compositionally biased region" description="Basic and acidic residues" evidence="1">
    <location>
        <begin position="491"/>
        <end position="526"/>
    </location>
</feature>
<evidence type="ECO:0000256" key="1">
    <source>
        <dbReference type="SAM" id="MobiDB-lite"/>
    </source>
</evidence>
<comment type="caution">
    <text evidence="2">The sequence shown here is derived from an EMBL/GenBank/DDBJ whole genome shotgun (WGS) entry which is preliminary data.</text>
</comment>
<protein>
    <submittedName>
        <fullName evidence="2">Hermansky-Pudlak syndrome 5</fullName>
    </submittedName>
</protein>
<keyword evidence="3" id="KW-1185">Reference proteome</keyword>
<dbReference type="SUPFAM" id="SSF69322">
    <property type="entry name" value="Tricorn protease domain 2"/>
    <property type="match status" value="1"/>
</dbReference>
<dbReference type="AlphaFoldDB" id="A0ABD2PZY1"/>
<proteinExistence type="predicted"/>
<feature type="region of interest" description="Disordered" evidence="1">
    <location>
        <begin position="456"/>
        <end position="526"/>
    </location>
</feature>
<accession>A0ABD2PZY1</accession>
<evidence type="ECO:0000313" key="2">
    <source>
        <dbReference type="EMBL" id="KAL3311421.1"/>
    </source>
</evidence>
<name>A0ABD2PZY1_9PLAT</name>
<dbReference type="Gene3D" id="2.130.10.10">
    <property type="entry name" value="YVTN repeat-like/Quinoprotein amine dehydrogenase"/>
    <property type="match status" value="1"/>
</dbReference>
<dbReference type="InterPro" id="IPR015943">
    <property type="entry name" value="WD40/YVTN_repeat-like_dom_sf"/>
</dbReference>
<dbReference type="EMBL" id="JBJKFK010002239">
    <property type="protein sequence ID" value="KAL3311421.1"/>
    <property type="molecule type" value="Genomic_DNA"/>
</dbReference>
<dbReference type="PANTHER" id="PTHR23287:SF16">
    <property type="entry name" value="TECTONIN BETA-PROPELLER REPEAT-CONTAINING PROTEIN 2"/>
    <property type="match status" value="1"/>
</dbReference>
<organism evidence="2 3">
    <name type="scientific">Cichlidogyrus casuarinus</name>
    <dbReference type="NCBI Taxonomy" id="1844966"/>
    <lineage>
        <taxon>Eukaryota</taxon>
        <taxon>Metazoa</taxon>
        <taxon>Spiralia</taxon>
        <taxon>Lophotrochozoa</taxon>
        <taxon>Platyhelminthes</taxon>
        <taxon>Monogenea</taxon>
        <taxon>Monopisthocotylea</taxon>
        <taxon>Dactylogyridea</taxon>
        <taxon>Ancyrocephalidae</taxon>
        <taxon>Cichlidogyrus</taxon>
    </lineage>
</organism>
<dbReference type="PANTHER" id="PTHR23287">
    <property type="entry name" value="RUBY-EYE2-LIKE PROTEIN"/>
    <property type="match status" value="1"/>
</dbReference>
<reference evidence="2 3" key="1">
    <citation type="submission" date="2024-11" db="EMBL/GenBank/DDBJ databases">
        <title>Adaptive evolution of stress response genes in parasites aligns with host niche diversity.</title>
        <authorList>
            <person name="Hahn C."/>
            <person name="Resl P."/>
        </authorList>
    </citation>
    <scope>NUCLEOTIDE SEQUENCE [LARGE SCALE GENOMIC DNA]</scope>
    <source>
        <strain evidence="2">EGGRZ-B1_66</strain>
        <tissue evidence="2">Body</tissue>
    </source>
</reference>
<evidence type="ECO:0000313" key="3">
    <source>
        <dbReference type="Proteomes" id="UP001626550"/>
    </source>
</evidence>
<sequence>MKRRLVVFYEDHLHVVLDSFSAQKRKWKIAISEKITYICAKDDSDVIFTGDVAGCICQLDLGTNQPILSFHLNVGSEIVQICSNGDQLLVSSKTHAYLVNCQTREYRLVGEKSRNGYFGACFSPVNSPELRVYSARRSSRIWVANSQGQVLSTQCYSDVQEAKLFRLVDNYLEPILDKGNLPSISEVCQLFCFDNLLLAITTTNVLLVIDLDTLLINYVVHLTAVVGQNQKRILPVQEKPLGPISVFLQESPRSLCLLILCKTVSAVSLLLAPMLENSLRIIDPPKPLYLDFTDQEMAVNLFKSLPQMAAGCEISDYQFLRECGTYLTEECLGQLLNKLPQLDMSIKSILSSPVYLSSRANVELEKSTEQSEEEVDKVNALQKPFSFPKLQTDMLKQGSLQLKNTLGRAARTSSRNLARTFQSAKISTDEANKMEAILNQLEEPIVSIPFQRNKSIRLKSNTDPPQTVDPSESETIPNSGQDTVEAQTLTQKEEQQDLRDPATEWPEQHQVKCDIYSKSKDNLKIN</sequence>
<gene>
    <name evidence="2" type="primary">HPS5</name>
    <name evidence="2" type="ORF">Ciccas_009995</name>
</gene>
<dbReference type="Proteomes" id="UP001626550">
    <property type="component" value="Unassembled WGS sequence"/>
</dbReference>
<feature type="compositionally biased region" description="Polar residues" evidence="1">
    <location>
        <begin position="456"/>
        <end position="490"/>
    </location>
</feature>